<feature type="compositionally biased region" description="Basic residues" evidence="1">
    <location>
        <begin position="290"/>
        <end position="309"/>
    </location>
</feature>
<reference evidence="2 3" key="1">
    <citation type="journal article" date="2013" name="PLoS ONE">
        <title>Predicting the Proteins of Angomonas deanei, Strigomonas culicis and Their Respective Endosymbionts Reveals New Aspects of the Trypanosomatidae Family.</title>
        <authorList>
            <person name="Motta M.C."/>
            <person name="Martins A.C."/>
            <person name="de Souza S.S."/>
            <person name="Catta-Preta C.M."/>
            <person name="Silva R."/>
            <person name="Klein C.C."/>
            <person name="de Almeida L.G."/>
            <person name="de Lima Cunha O."/>
            <person name="Ciapina L.P."/>
            <person name="Brocchi M."/>
            <person name="Colabardini A.C."/>
            <person name="de Araujo Lima B."/>
            <person name="Machado C.R."/>
            <person name="de Almeida Soares C.M."/>
            <person name="Probst C.M."/>
            <person name="de Menezes C.B."/>
            <person name="Thompson C.E."/>
            <person name="Bartholomeu D.C."/>
            <person name="Gradia D.F."/>
            <person name="Pavoni D.P."/>
            <person name="Grisard E.C."/>
            <person name="Fantinatti-Garboggini F."/>
            <person name="Marchini F.K."/>
            <person name="Rodrigues-Luiz G.F."/>
            <person name="Wagner G."/>
            <person name="Goldman G.H."/>
            <person name="Fietto J.L."/>
            <person name="Elias M.C."/>
            <person name="Goldman M.H."/>
            <person name="Sagot M.F."/>
            <person name="Pereira M."/>
            <person name="Stoco P.H."/>
            <person name="de Mendonca-Neto R.P."/>
            <person name="Teixeira S.M."/>
            <person name="Maciel T.E."/>
            <person name="de Oliveira Mendes T.A."/>
            <person name="Urmenyi T.P."/>
            <person name="de Souza W."/>
            <person name="Schenkman S."/>
            <person name="de Vasconcelos A.T."/>
        </authorList>
    </citation>
    <scope>NUCLEOTIDE SEQUENCE [LARGE SCALE GENOMIC DNA]</scope>
</reference>
<dbReference type="EMBL" id="ATMH01012058">
    <property type="protein sequence ID" value="EPY15469.1"/>
    <property type="molecule type" value="Genomic_DNA"/>
</dbReference>
<feature type="region of interest" description="Disordered" evidence="1">
    <location>
        <begin position="208"/>
        <end position="419"/>
    </location>
</feature>
<feature type="compositionally biased region" description="Polar residues" evidence="1">
    <location>
        <begin position="323"/>
        <end position="333"/>
    </location>
</feature>
<feature type="compositionally biased region" description="Polar residues" evidence="1">
    <location>
        <begin position="21"/>
        <end position="34"/>
    </location>
</feature>
<protein>
    <submittedName>
        <fullName evidence="2">Nucleolar and coiled-body phosphoprotein 1</fullName>
    </submittedName>
</protein>
<organism evidence="2 3">
    <name type="scientific">Strigomonas culicis</name>
    <dbReference type="NCBI Taxonomy" id="28005"/>
    <lineage>
        <taxon>Eukaryota</taxon>
        <taxon>Discoba</taxon>
        <taxon>Euglenozoa</taxon>
        <taxon>Kinetoplastea</taxon>
        <taxon>Metakinetoplastina</taxon>
        <taxon>Trypanosomatida</taxon>
        <taxon>Trypanosomatidae</taxon>
        <taxon>Strigomonadinae</taxon>
        <taxon>Strigomonas</taxon>
    </lineage>
</organism>
<sequence>MLFGKALEGEATGSSAAFPASASQRASQLNAQSTDTAQLAAQAVAKRASLRPTAAVAEQQTADVDELRRRSVRMGDPVLPAGAPRDHLGLRSEAVAVKPLPGQNVPKRASQLPGGAVAGGEQTADVDELRRRSVRMGDLRDDLMATPDPQKPHGEATVLAPLKDHAMPKRGLFGPEATDAELAAALAIAKRTAQEMAKVTEITATMNADSTASSTRGSIHVHSRASGDQTAQQQQQRPSHDRSASPDDAESPVLSADSGSEEDYPAPPDAKAETDESSESDESDAATPVHKTKRKRAKRRTHSRDKRSAKPSASSSARGISALSASLSQPKSQSQRHRRRTPSPQTRVSHHKARHDHSRSARSATPLSVEEPFAGGPSTEKQSTTKHSHSRSGRSSGKKAKAKHTKRRTDSPTPLSAPAHDDLYWSFVTTEGQRQQQKARDLEERQQLLLMRQTARRGTTSAPPPVTLPPATFSQTFAGMGRFQSESLDVSHNNTYSSRLYPAATSASSMPPLTMRARASLQQQAPRHSFGGGGHRMSGAADSIAFRSSNARYENILPNKMMVHRSGDPIDEQLSAYYDVLHRLSHTPSNNKGF</sequence>
<feature type="compositionally biased region" description="Basic residues" evidence="1">
    <location>
        <begin position="348"/>
        <end position="357"/>
    </location>
</feature>
<dbReference type="Proteomes" id="UP000015354">
    <property type="component" value="Unassembled WGS sequence"/>
</dbReference>
<feature type="compositionally biased region" description="Basic residues" evidence="1">
    <location>
        <begin position="384"/>
        <end position="407"/>
    </location>
</feature>
<gene>
    <name evidence="2" type="ORF">STCU_12004</name>
</gene>
<evidence type="ECO:0000256" key="1">
    <source>
        <dbReference type="SAM" id="MobiDB-lite"/>
    </source>
</evidence>
<accession>S9TEV0</accession>
<evidence type="ECO:0000313" key="2">
    <source>
        <dbReference type="EMBL" id="EPY15469.1"/>
    </source>
</evidence>
<proteinExistence type="predicted"/>
<keyword evidence="3" id="KW-1185">Reference proteome</keyword>
<comment type="caution">
    <text evidence="2">The sequence shown here is derived from an EMBL/GenBank/DDBJ whole genome shotgun (WGS) entry which is preliminary data.</text>
</comment>
<dbReference type="AlphaFoldDB" id="S9TEV0"/>
<feature type="region of interest" description="Disordered" evidence="1">
    <location>
        <begin position="50"/>
        <end position="69"/>
    </location>
</feature>
<feature type="region of interest" description="Disordered" evidence="1">
    <location>
        <begin position="101"/>
        <end position="124"/>
    </location>
</feature>
<name>S9TEV0_9TRYP</name>
<feature type="compositionally biased region" description="Acidic residues" evidence="1">
    <location>
        <begin position="275"/>
        <end position="284"/>
    </location>
</feature>
<feature type="region of interest" description="Disordered" evidence="1">
    <location>
        <begin position="1"/>
        <end position="34"/>
    </location>
</feature>
<evidence type="ECO:0000313" key="3">
    <source>
        <dbReference type="Proteomes" id="UP000015354"/>
    </source>
</evidence>
<feature type="compositionally biased region" description="Polar residues" evidence="1">
    <location>
        <begin position="208"/>
        <end position="217"/>
    </location>
</feature>